<evidence type="ECO:0000256" key="3">
    <source>
        <dbReference type="ARBA" id="ARBA00022729"/>
    </source>
</evidence>
<keyword evidence="9" id="KW-1185">Reference proteome</keyword>
<name>A0A6H0KPZ8_9BACE</name>
<dbReference type="KEGG" id="bfc:BacF7301_14950"/>
<keyword evidence="5" id="KW-0998">Cell outer membrane</keyword>
<evidence type="ECO:0000256" key="2">
    <source>
        <dbReference type="ARBA" id="ARBA00006275"/>
    </source>
</evidence>
<dbReference type="Gene3D" id="1.25.40.390">
    <property type="match status" value="1"/>
</dbReference>
<evidence type="ECO:0000259" key="6">
    <source>
        <dbReference type="Pfam" id="PF07980"/>
    </source>
</evidence>
<evidence type="ECO:0000313" key="8">
    <source>
        <dbReference type="EMBL" id="QIU95365.1"/>
    </source>
</evidence>
<dbReference type="Pfam" id="PF07980">
    <property type="entry name" value="SusD_RagB"/>
    <property type="match status" value="1"/>
</dbReference>
<dbReference type="PROSITE" id="PS51257">
    <property type="entry name" value="PROKAR_LIPOPROTEIN"/>
    <property type="match status" value="1"/>
</dbReference>
<dbReference type="Proteomes" id="UP000501780">
    <property type="component" value="Chromosome"/>
</dbReference>
<dbReference type="SUPFAM" id="SSF48452">
    <property type="entry name" value="TPR-like"/>
    <property type="match status" value="1"/>
</dbReference>
<evidence type="ECO:0000259" key="7">
    <source>
        <dbReference type="Pfam" id="PF14322"/>
    </source>
</evidence>
<evidence type="ECO:0000313" key="9">
    <source>
        <dbReference type="Proteomes" id="UP000501780"/>
    </source>
</evidence>
<evidence type="ECO:0000256" key="1">
    <source>
        <dbReference type="ARBA" id="ARBA00004442"/>
    </source>
</evidence>
<sequence length="509" mass="58043">MKNKIKIYLLLAVWGIGSVSCLDKYPEDAIQAGQAINTVDDANQAIIGIYAAFKDASLYSGNLTLLPDLQADLVYAVTGYTNQYGDVWRWNILSTNEDIQAVYGGLYAVINRCNFLLGYIPRVQAAETDDDALDKLDMIHGEALFARALCYSELIKLFCKSYESDAAAADELGVVLTSEYNTTTNLKRASLKDSYQFVLDDLEQAVVYLKIDEDEVTKNDLYNTSYFNEYTVYALRARVALYMKNYEDAIKYSSKVIDSGYYVLSSASTVYGNTGQSYYQYMWTNDNSTEIILKVGFTPTSYGGALGTIFFNYDYSTVRPDYVPAKWALDLYDSMDYRYVVFFQSYLTGYPHALQWPLLQKYWGNQSLFESYNIRHTSMPKVFRLSEQYLIRAEAYCQKENPNYGSAGKDISALRLARYMSYGSGTTLSKNNAMDVIEKERIKELYMEGFRLQDLKRWHKGFERKPQSESLNNGSSLKVEKDDARFVWPIPQNELDAPGTNIEPNESNK</sequence>
<comment type="similarity">
    <text evidence="2">Belongs to the SusD family.</text>
</comment>
<dbReference type="Pfam" id="PF14322">
    <property type="entry name" value="SusD-like_3"/>
    <property type="match status" value="1"/>
</dbReference>
<dbReference type="InterPro" id="IPR012944">
    <property type="entry name" value="SusD_RagB_dom"/>
</dbReference>
<dbReference type="InterPro" id="IPR011990">
    <property type="entry name" value="TPR-like_helical_dom_sf"/>
</dbReference>
<keyword evidence="4" id="KW-0472">Membrane</keyword>
<dbReference type="EMBL" id="CP050831">
    <property type="protein sequence ID" value="QIU95365.1"/>
    <property type="molecule type" value="Genomic_DNA"/>
</dbReference>
<organism evidence="8 9">
    <name type="scientific">Bacteroides faecium</name>
    <dbReference type="NCBI Taxonomy" id="2715212"/>
    <lineage>
        <taxon>Bacteria</taxon>
        <taxon>Pseudomonadati</taxon>
        <taxon>Bacteroidota</taxon>
        <taxon>Bacteroidia</taxon>
        <taxon>Bacteroidales</taxon>
        <taxon>Bacteroidaceae</taxon>
        <taxon>Bacteroides</taxon>
    </lineage>
</organism>
<feature type="domain" description="RagB/SusD" evidence="6">
    <location>
        <begin position="357"/>
        <end position="497"/>
    </location>
</feature>
<reference evidence="8 9" key="1">
    <citation type="submission" date="2020-03" db="EMBL/GenBank/DDBJ databases">
        <title>Genomic analysis of Bacteroides faecium CBA7301.</title>
        <authorList>
            <person name="Kim J."/>
            <person name="Roh S.W."/>
        </authorList>
    </citation>
    <scope>NUCLEOTIDE SEQUENCE [LARGE SCALE GENOMIC DNA]</scope>
    <source>
        <strain evidence="8 9">CBA7301</strain>
    </source>
</reference>
<feature type="domain" description="SusD-like N-terminal" evidence="7">
    <location>
        <begin position="82"/>
        <end position="241"/>
    </location>
</feature>
<dbReference type="AlphaFoldDB" id="A0A6H0KPZ8"/>
<evidence type="ECO:0000256" key="5">
    <source>
        <dbReference type="ARBA" id="ARBA00023237"/>
    </source>
</evidence>
<proteinExistence type="inferred from homology"/>
<keyword evidence="3" id="KW-0732">Signal</keyword>
<dbReference type="GO" id="GO:0009279">
    <property type="term" value="C:cell outer membrane"/>
    <property type="evidence" value="ECO:0007669"/>
    <property type="project" value="UniProtKB-SubCell"/>
</dbReference>
<dbReference type="RefSeq" id="WP_167963981.1">
    <property type="nucleotide sequence ID" value="NZ_CP050831.1"/>
</dbReference>
<accession>A0A6H0KPZ8</accession>
<dbReference type="InterPro" id="IPR033985">
    <property type="entry name" value="SusD-like_N"/>
</dbReference>
<comment type="subcellular location">
    <subcellularLocation>
        <location evidence="1">Cell outer membrane</location>
    </subcellularLocation>
</comment>
<evidence type="ECO:0000256" key="4">
    <source>
        <dbReference type="ARBA" id="ARBA00023136"/>
    </source>
</evidence>
<gene>
    <name evidence="8" type="ORF">BacF7301_14950</name>
</gene>
<protein>
    <submittedName>
        <fullName evidence="8">RagB/SusD family nutrient uptake outer membrane protein</fullName>
    </submittedName>
</protein>